<dbReference type="RefSeq" id="XP_009042713.1">
    <property type="nucleotide sequence ID" value="XM_009044465.1"/>
</dbReference>
<dbReference type="EMBL" id="GL833421">
    <property type="protein sequence ID" value="EGB02591.1"/>
    <property type="molecule type" value="Genomic_DNA"/>
</dbReference>
<proteinExistence type="predicted"/>
<reference evidence="2 3" key="1">
    <citation type="journal article" date="2011" name="Proc. Natl. Acad. Sci. U.S.A.">
        <title>Niche of harmful alga Aureococcus anophagefferens revealed through ecogenomics.</title>
        <authorList>
            <person name="Gobler C.J."/>
            <person name="Berry D.L."/>
            <person name="Dyhrman S.T."/>
            <person name="Wilhelm S.W."/>
            <person name="Salamov A."/>
            <person name="Lobanov A.V."/>
            <person name="Zhang Y."/>
            <person name="Collier J.L."/>
            <person name="Wurch L.L."/>
            <person name="Kustka A.B."/>
            <person name="Dill B.D."/>
            <person name="Shah M."/>
            <person name="VerBerkmoes N.C."/>
            <person name="Kuo A."/>
            <person name="Terry A."/>
            <person name="Pangilinan J."/>
            <person name="Lindquist E.A."/>
            <person name="Lucas S."/>
            <person name="Paulsen I.T."/>
            <person name="Hattenrath-Lehmann T.K."/>
            <person name="Talmage S.C."/>
            <person name="Walker E.A."/>
            <person name="Koch F."/>
            <person name="Burson A.M."/>
            <person name="Marcoval M.A."/>
            <person name="Tang Y.Z."/>
            <person name="Lecleir G.R."/>
            <person name="Coyne K.J."/>
            <person name="Berg G.M."/>
            <person name="Bertrand E.M."/>
            <person name="Saito M.A."/>
            <person name="Gladyshev V.N."/>
            <person name="Grigoriev I.V."/>
        </authorList>
    </citation>
    <scope>NUCLEOTIDE SEQUENCE [LARGE SCALE GENOMIC DNA]</scope>
    <source>
        <strain evidence="3">CCMP 1984</strain>
    </source>
</reference>
<feature type="compositionally biased region" description="Pro residues" evidence="1">
    <location>
        <begin position="97"/>
        <end position="109"/>
    </location>
</feature>
<dbReference type="KEGG" id="aaf:AURANDRAFT_68740"/>
<protein>
    <submittedName>
        <fullName evidence="2">Uncharacterized protein</fullName>
    </submittedName>
</protein>
<feature type="region of interest" description="Disordered" evidence="1">
    <location>
        <begin position="89"/>
        <end position="111"/>
    </location>
</feature>
<keyword evidence="3" id="KW-1185">Reference proteome</keyword>
<evidence type="ECO:0000313" key="2">
    <source>
        <dbReference type="EMBL" id="EGB02591.1"/>
    </source>
</evidence>
<sequence length="544" mass="57409">MGFGDLTPWLARVGFNPVGFSLASSDVRAAIAASDSDAVIVGVELSNGAEHAFAVDRVAGKIYDVAEDPPARDLGAYLDELAAAGAHATHARSLHGPPLPKQQPRPTAPRPSQLAWLGLQITACAPRAPLIVERREPLSEPAEPFAQELLPLLGAVPPLALAVKLARAALAVALAPCGAALAVISAADAVPPDPFRRDAVSVSLDIRDAEPVAFWLHHLIRSGRITRAHPAIEMIAVLIMSLLDRAISAWQRVAPAWSALCSVVFCLGTGRAYRLLCGKGHHGNGSKRELSVKCESVVPRGSAANAANEVVVEVAHSTSVARVFQQGSRVSVEEKGAESLPARILSYEAPSASHALGRLALAVESDRHVSAASDAVARGGAVVRKERELNAEDMNLPAARGQRPGTYAAECRVTDVDLKLDAPTVMSQGESQPVLSFAVLDVVVAHGRLAKDAVVHVCLVIDEERRDPVELVVAEPWRAPADGVEAADLVLRLDEELLAQSAAISSARATRTVPSYELRGIDPPMPAREVQRLYAASPNDLSIA</sequence>
<dbReference type="AlphaFoldDB" id="F0YQL8"/>
<organism evidence="3">
    <name type="scientific">Aureococcus anophagefferens</name>
    <name type="common">Harmful bloom alga</name>
    <dbReference type="NCBI Taxonomy" id="44056"/>
    <lineage>
        <taxon>Eukaryota</taxon>
        <taxon>Sar</taxon>
        <taxon>Stramenopiles</taxon>
        <taxon>Ochrophyta</taxon>
        <taxon>Pelagophyceae</taxon>
        <taxon>Pelagomonadales</taxon>
        <taxon>Pelagomonadaceae</taxon>
        <taxon>Aureococcus</taxon>
    </lineage>
</organism>
<evidence type="ECO:0000256" key="1">
    <source>
        <dbReference type="SAM" id="MobiDB-lite"/>
    </source>
</evidence>
<dbReference type="GeneID" id="20226991"/>
<gene>
    <name evidence="2" type="ORF">AURANDRAFT_68740</name>
</gene>
<dbReference type="InParanoid" id="F0YQL8"/>
<dbReference type="Proteomes" id="UP000002729">
    <property type="component" value="Unassembled WGS sequence"/>
</dbReference>
<accession>F0YQL8</accession>
<name>F0YQL8_AURAN</name>
<evidence type="ECO:0000313" key="3">
    <source>
        <dbReference type="Proteomes" id="UP000002729"/>
    </source>
</evidence>